<proteinExistence type="predicted"/>
<reference evidence="3 4" key="1">
    <citation type="submission" date="2017-09" db="EMBL/GenBank/DDBJ databases">
        <title>Bacterial strain isolated from the female urinary microbiota.</title>
        <authorList>
            <person name="Thomas-White K."/>
            <person name="Kumar N."/>
            <person name="Forster S."/>
            <person name="Putonti C."/>
            <person name="Lawley T."/>
            <person name="Wolfe A.J."/>
        </authorList>
    </citation>
    <scope>NUCLEOTIDE SEQUENCE [LARGE SCALE GENOMIC DNA]</scope>
    <source>
        <strain evidence="3 4">UMB0908</strain>
    </source>
</reference>
<feature type="region of interest" description="Disordered" evidence="1">
    <location>
        <begin position="34"/>
        <end position="123"/>
    </location>
</feature>
<sequence length="242" mass="24076">MLWGMSMGNLRSRFRGAAVAVAAAALLAGCADGADGGNDASAGDGGTAAENTAQPAGANGGDGGSGDGGAEDRPNPTFDDEPDTQGDSDERDEPARSSGSEGRADIPSDPSPVQTVKPQSGGVAVFTTPSGNISCGISSTGLRCGIASYNDNMPYGEARTGGPIDSVSITDGNASMFASSDVPPWSTGAFGAGDTLSPQVVGYGEAVSHGDFVCLSEQTGLTCWDTASGVGAFMSREKTELF</sequence>
<evidence type="ECO:0000313" key="3">
    <source>
        <dbReference type="EMBL" id="PMC62727.1"/>
    </source>
</evidence>
<feature type="signal peptide" evidence="2">
    <location>
        <begin position="1"/>
        <end position="33"/>
    </location>
</feature>
<accession>A0A2N6T073</accession>
<gene>
    <name evidence="3" type="ORF">CJ204_04345</name>
</gene>
<dbReference type="STRING" id="1725.WU86_02160"/>
<dbReference type="Proteomes" id="UP000235363">
    <property type="component" value="Unassembled WGS sequence"/>
</dbReference>
<protein>
    <recommendedName>
        <fullName evidence="5">Secreted protein</fullName>
    </recommendedName>
</protein>
<name>A0A2N6T073_9CORY</name>
<feature type="chain" id="PRO_5014763064" description="Secreted protein" evidence="2">
    <location>
        <begin position="34"/>
        <end position="242"/>
    </location>
</feature>
<feature type="compositionally biased region" description="Acidic residues" evidence="1">
    <location>
        <begin position="78"/>
        <end position="92"/>
    </location>
</feature>
<keyword evidence="2" id="KW-0732">Signal</keyword>
<evidence type="ECO:0000313" key="4">
    <source>
        <dbReference type="Proteomes" id="UP000235363"/>
    </source>
</evidence>
<organism evidence="3 4">
    <name type="scientific">Corynebacterium xerosis</name>
    <dbReference type="NCBI Taxonomy" id="1725"/>
    <lineage>
        <taxon>Bacteria</taxon>
        <taxon>Bacillati</taxon>
        <taxon>Actinomycetota</taxon>
        <taxon>Actinomycetes</taxon>
        <taxon>Mycobacteriales</taxon>
        <taxon>Corynebacteriaceae</taxon>
        <taxon>Corynebacterium</taxon>
    </lineage>
</organism>
<evidence type="ECO:0008006" key="5">
    <source>
        <dbReference type="Google" id="ProtNLM"/>
    </source>
</evidence>
<evidence type="ECO:0000256" key="2">
    <source>
        <dbReference type="SAM" id="SignalP"/>
    </source>
</evidence>
<dbReference type="AlphaFoldDB" id="A0A2N6T073"/>
<evidence type="ECO:0000256" key="1">
    <source>
        <dbReference type="SAM" id="MobiDB-lite"/>
    </source>
</evidence>
<comment type="caution">
    <text evidence="3">The sequence shown here is derived from an EMBL/GenBank/DDBJ whole genome shotgun (WGS) entry which is preliminary data.</text>
</comment>
<feature type="compositionally biased region" description="Gly residues" evidence="1">
    <location>
        <begin position="58"/>
        <end position="68"/>
    </location>
</feature>
<dbReference type="EMBL" id="PNHF01000007">
    <property type="protein sequence ID" value="PMC62727.1"/>
    <property type="molecule type" value="Genomic_DNA"/>
</dbReference>